<evidence type="ECO:0000256" key="1">
    <source>
        <dbReference type="SAM" id="Phobius"/>
    </source>
</evidence>
<keyword evidence="3" id="KW-1185">Reference proteome</keyword>
<proteinExistence type="predicted"/>
<gene>
    <name evidence="2" type="ORF">EYC82_14935</name>
</gene>
<evidence type="ECO:0000313" key="3">
    <source>
        <dbReference type="Proteomes" id="UP001143304"/>
    </source>
</evidence>
<name>A0ABT3TB23_9GAMM</name>
<feature type="transmembrane region" description="Helical" evidence="1">
    <location>
        <begin position="247"/>
        <end position="268"/>
    </location>
</feature>
<dbReference type="Gene3D" id="1.20.58.390">
    <property type="entry name" value="Neurotransmitter-gated ion-channel transmembrane domain"/>
    <property type="match status" value="1"/>
</dbReference>
<organism evidence="2 3">
    <name type="scientific">Candidatus Marimicrobium litorale</name>
    <dbReference type="NCBI Taxonomy" id="2518991"/>
    <lineage>
        <taxon>Bacteria</taxon>
        <taxon>Pseudomonadati</taxon>
        <taxon>Pseudomonadota</taxon>
        <taxon>Gammaproteobacteria</taxon>
        <taxon>Cellvibrionales</taxon>
        <taxon>Halieaceae</taxon>
        <taxon>Marimicrobium</taxon>
    </lineage>
</organism>
<keyword evidence="1" id="KW-1133">Transmembrane helix</keyword>
<dbReference type="EMBL" id="SHNO01000001">
    <property type="protein sequence ID" value="MCX2978659.1"/>
    <property type="molecule type" value="Genomic_DNA"/>
</dbReference>
<feature type="transmembrane region" description="Helical" evidence="1">
    <location>
        <begin position="280"/>
        <end position="297"/>
    </location>
</feature>
<evidence type="ECO:0008006" key="4">
    <source>
        <dbReference type="Google" id="ProtNLM"/>
    </source>
</evidence>
<accession>A0ABT3TB23</accession>
<feature type="transmembrane region" description="Helical" evidence="1">
    <location>
        <begin position="355"/>
        <end position="374"/>
    </location>
</feature>
<dbReference type="Proteomes" id="UP001143304">
    <property type="component" value="Unassembled WGS sequence"/>
</dbReference>
<feature type="transmembrane region" description="Helical" evidence="1">
    <location>
        <begin position="12"/>
        <end position="29"/>
    </location>
</feature>
<sequence length="377" mass="43074">MSGSSGRVLWRLLPILLIITALFSLWLSTSREGLDIKPRTVVLDELEESVEPQADIALVRDDQQIMYYGIHVDKVYELSLQSRTFSADGYVWLEWSSQTQRLMVEKGIPPGRLIRLVNRIESWDSTFEPVTDEPVTLSAGRYYQRYRFSSRFYDDEVNFHRDPFDALILPIVTEIAPDEMSNKYEQTLLYPHHHQNGFLGMSGDLSGYQLKGAVLKSYIHRYPSKFGSWYQPEQSQARLEIIYRSDYWSAFVNWVLPLIIVMSVVLLSPAVAGSLGDVRLAIPSTALLTLIFLQQAYHDDLPSLPYLTFLDQLFACSYMIAMGLFALFTWGTNVYTKAKDDEKAAAMERIDKVDFIFQCVSVAAFAAVAVLTWTSTY</sequence>
<feature type="transmembrane region" description="Helical" evidence="1">
    <location>
        <begin position="317"/>
        <end position="335"/>
    </location>
</feature>
<comment type="caution">
    <text evidence="2">The sequence shown here is derived from an EMBL/GenBank/DDBJ whole genome shotgun (WGS) entry which is preliminary data.</text>
</comment>
<keyword evidence="1" id="KW-0472">Membrane</keyword>
<evidence type="ECO:0000313" key="2">
    <source>
        <dbReference type="EMBL" id="MCX2978659.1"/>
    </source>
</evidence>
<protein>
    <recommendedName>
        <fullName evidence="4">Neurotransmitter-gated ion-channel ligand-binding domain-containing protein</fullName>
    </recommendedName>
</protein>
<keyword evidence="1" id="KW-0812">Transmembrane</keyword>
<dbReference type="InterPro" id="IPR038050">
    <property type="entry name" value="Neuro_actylchol_rec"/>
</dbReference>
<reference evidence="2" key="1">
    <citation type="submission" date="2019-02" db="EMBL/GenBank/DDBJ databases">
        <authorList>
            <person name="Li S.-H."/>
        </authorList>
    </citation>
    <scope>NUCLEOTIDE SEQUENCE</scope>
    <source>
        <strain evidence="2">IMCC11814</strain>
    </source>
</reference>
<dbReference type="RefSeq" id="WP_279250355.1">
    <property type="nucleotide sequence ID" value="NZ_SHNO01000001.1"/>
</dbReference>